<dbReference type="InterPro" id="IPR003593">
    <property type="entry name" value="AAA+_ATPase"/>
</dbReference>
<dbReference type="PANTHER" id="PTHR42939">
    <property type="entry name" value="ABC TRANSPORTER ATP-BINDING PROTEIN ALBC-RELATED"/>
    <property type="match status" value="1"/>
</dbReference>
<dbReference type="PROSITE" id="PS50893">
    <property type="entry name" value="ABC_TRANSPORTER_2"/>
    <property type="match status" value="1"/>
</dbReference>
<evidence type="ECO:0000313" key="5">
    <source>
        <dbReference type="EMBL" id="OXZ26543.1"/>
    </source>
</evidence>
<dbReference type="PROSITE" id="PS00211">
    <property type="entry name" value="ABC_TRANSPORTER_1"/>
    <property type="match status" value="1"/>
</dbReference>
<sequence>MKLVIKNLTKKYDDKLVLDEVNYEFKEGVITSVLGRNGAGKTTLFNVLYDEIDFDSGEFYLENEGVTDKLQKEDIGMLFSENFLPEFLTGYEYIKFYRDINSPNDIKTVEDYMEMMEFSKKDQNRLIKDYSHGMKSKISLITLFISRPKVLLLDEPLTSLDVVISTQIKKLLMELKSQGRIIVLSTHMLDLAKQMSEEIVLLHHKKLQKLDLDKNDEKFDADLYDILKDESDE</sequence>
<dbReference type="SUPFAM" id="SSF52540">
    <property type="entry name" value="P-loop containing nucleoside triphosphate hydrolases"/>
    <property type="match status" value="1"/>
</dbReference>
<dbReference type="GO" id="GO:0016887">
    <property type="term" value="F:ATP hydrolysis activity"/>
    <property type="evidence" value="ECO:0007669"/>
    <property type="project" value="InterPro"/>
</dbReference>
<dbReference type="InterPro" id="IPR027417">
    <property type="entry name" value="P-loop_NTPase"/>
</dbReference>
<dbReference type="Proteomes" id="UP000215413">
    <property type="component" value="Unassembled WGS sequence"/>
</dbReference>
<organism evidence="5 6">
    <name type="scientific">Finegoldia magna</name>
    <name type="common">Peptostreptococcus magnus</name>
    <dbReference type="NCBI Taxonomy" id="1260"/>
    <lineage>
        <taxon>Bacteria</taxon>
        <taxon>Bacillati</taxon>
        <taxon>Bacillota</taxon>
        <taxon>Tissierellia</taxon>
        <taxon>Tissierellales</taxon>
        <taxon>Peptoniphilaceae</taxon>
        <taxon>Finegoldia</taxon>
    </lineage>
</organism>
<evidence type="ECO:0000259" key="4">
    <source>
        <dbReference type="PROSITE" id="PS50893"/>
    </source>
</evidence>
<dbReference type="InterPro" id="IPR017871">
    <property type="entry name" value="ABC_transporter-like_CS"/>
</dbReference>
<proteinExistence type="predicted"/>
<reference evidence="6" key="1">
    <citation type="submission" date="2017-04" db="EMBL/GenBank/DDBJ databases">
        <title>Finegoldia magna isolated from orthopedic joint implant-associated infections.</title>
        <authorList>
            <person name="Bjorklund S."/>
            <person name="Bruggemann H."/>
            <person name="Jensen A."/>
            <person name="Hellmark B."/>
            <person name="Soderquist B."/>
        </authorList>
    </citation>
    <scope>NUCLEOTIDE SEQUENCE [LARGE SCALE GENOMIC DNA]</scope>
    <source>
        <strain evidence="6">CCUG 54800</strain>
    </source>
</reference>
<keyword evidence="2" id="KW-0547">Nucleotide-binding</keyword>
<dbReference type="SMART" id="SM00382">
    <property type="entry name" value="AAA"/>
    <property type="match status" value="1"/>
</dbReference>
<evidence type="ECO:0000256" key="3">
    <source>
        <dbReference type="ARBA" id="ARBA00022840"/>
    </source>
</evidence>
<keyword evidence="3 5" id="KW-0067">ATP-binding</keyword>
<dbReference type="CDD" id="cd03230">
    <property type="entry name" value="ABC_DR_subfamily_A"/>
    <property type="match status" value="1"/>
</dbReference>
<gene>
    <name evidence="5" type="ORF">B9N49_08550</name>
</gene>
<dbReference type="InterPro" id="IPR051782">
    <property type="entry name" value="ABC_Transporter_VariousFunc"/>
</dbReference>
<dbReference type="GO" id="GO:0005524">
    <property type="term" value="F:ATP binding"/>
    <property type="evidence" value="ECO:0007669"/>
    <property type="project" value="UniProtKB-KW"/>
</dbReference>
<dbReference type="Gene3D" id="3.40.50.300">
    <property type="entry name" value="P-loop containing nucleotide triphosphate hydrolases"/>
    <property type="match status" value="1"/>
</dbReference>
<dbReference type="Pfam" id="PF00005">
    <property type="entry name" value="ABC_tran"/>
    <property type="match status" value="1"/>
</dbReference>
<accession>A0A233V2I3</accession>
<evidence type="ECO:0000256" key="1">
    <source>
        <dbReference type="ARBA" id="ARBA00022448"/>
    </source>
</evidence>
<dbReference type="InterPro" id="IPR003439">
    <property type="entry name" value="ABC_transporter-like_ATP-bd"/>
</dbReference>
<protein>
    <submittedName>
        <fullName evidence="5">ABC transporter ATP-binding protein</fullName>
    </submittedName>
</protein>
<comment type="caution">
    <text evidence="5">The sequence shown here is derived from an EMBL/GenBank/DDBJ whole genome shotgun (WGS) entry which is preliminary data.</text>
</comment>
<evidence type="ECO:0000256" key="2">
    <source>
        <dbReference type="ARBA" id="ARBA00022741"/>
    </source>
</evidence>
<dbReference type="AlphaFoldDB" id="A0A233V2I3"/>
<dbReference type="RefSeq" id="WP_094206345.1">
    <property type="nucleotide sequence ID" value="NZ_NDYC01000043.1"/>
</dbReference>
<dbReference type="EMBL" id="NDYC01000043">
    <property type="protein sequence ID" value="OXZ26543.1"/>
    <property type="molecule type" value="Genomic_DNA"/>
</dbReference>
<keyword evidence="1" id="KW-0813">Transport</keyword>
<dbReference type="PANTHER" id="PTHR42939:SF1">
    <property type="entry name" value="ABC TRANSPORTER ATP-BINDING PROTEIN ALBC-RELATED"/>
    <property type="match status" value="1"/>
</dbReference>
<name>A0A233V2I3_FINMA</name>
<evidence type="ECO:0000313" key="6">
    <source>
        <dbReference type="Proteomes" id="UP000215413"/>
    </source>
</evidence>
<feature type="domain" description="ABC transporter" evidence="4">
    <location>
        <begin position="3"/>
        <end position="229"/>
    </location>
</feature>